<dbReference type="CDD" id="cd00713">
    <property type="entry name" value="GltS"/>
    <property type="match status" value="1"/>
</dbReference>
<evidence type="ECO:0000256" key="12">
    <source>
        <dbReference type="ARBA" id="ARBA00023014"/>
    </source>
</evidence>
<dbReference type="SUPFAM" id="SSF51395">
    <property type="entry name" value="FMN-linked oxidoreductases"/>
    <property type="match status" value="1"/>
</dbReference>
<dbReference type="EMBL" id="CADCUQ010000693">
    <property type="protein sequence ID" value="CAA9423266.1"/>
    <property type="molecule type" value="Genomic_DNA"/>
</dbReference>
<evidence type="ECO:0000259" key="19">
    <source>
        <dbReference type="PROSITE" id="PS51278"/>
    </source>
</evidence>
<evidence type="ECO:0000256" key="17">
    <source>
        <dbReference type="ARBA" id="ARBA00072108"/>
    </source>
</evidence>
<reference evidence="20" key="1">
    <citation type="submission" date="2020-02" db="EMBL/GenBank/DDBJ databases">
        <authorList>
            <person name="Meier V. D."/>
        </authorList>
    </citation>
    <scope>NUCLEOTIDE SEQUENCE</scope>
    <source>
        <strain evidence="20">AVDCRST_MAG64</strain>
    </source>
</reference>
<evidence type="ECO:0000256" key="7">
    <source>
        <dbReference type="ARBA" id="ARBA00022643"/>
    </source>
</evidence>
<keyword evidence="8" id="KW-0479">Metal-binding</keyword>
<evidence type="ECO:0000256" key="5">
    <source>
        <dbReference type="ARBA" id="ARBA00022605"/>
    </source>
</evidence>
<dbReference type="InterPro" id="IPR017932">
    <property type="entry name" value="GATase_2_dom"/>
</dbReference>
<evidence type="ECO:0000313" key="20">
    <source>
        <dbReference type="EMBL" id="CAA9423266.1"/>
    </source>
</evidence>
<evidence type="ECO:0000256" key="13">
    <source>
        <dbReference type="ARBA" id="ARBA00023164"/>
    </source>
</evidence>
<name>A0A6J4PQQ8_9BACT</name>
<keyword evidence="7" id="KW-0288">FMN</keyword>
<dbReference type="InterPro" id="IPR006982">
    <property type="entry name" value="Glu_synth_centr_N"/>
</dbReference>
<dbReference type="InterPro" id="IPR029055">
    <property type="entry name" value="Ntn_hydrolases_N"/>
</dbReference>
<keyword evidence="14" id="KW-0003">3Fe-4S</keyword>
<comment type="cofactor">
    <cofactor evidence="2">
        <name>[3Fe-4S] cluster</name>
        <dbReference type="ChEBI" id="CHEBI:21137"/>
    </cofactor>
</comment>
<comment type="catalytic activity">
    <reaction evidence="16">
        <text>2 L-glutamate + NADP(+) = L-glutamine + 2-oxoglutarate + NADPH + H(+)</text>
        <dbReference type="Rhea" id="RHEA:15501"/>
        <dbReference type="ChEBI" id="CHEBI:15378"/>
        <dbReference type="ChEBI" id="CHEBI:16810"/>
        <dbReference type="ChEBI" id="CHEBI:29985"/>
        <dbReference type="ChEBI" id="CHEBI:57783"/>
        <dbReference type="ChEBI" id="CHEBI:58349"/>
        <dbReference type="ChEBI" id="CHEBI:58359"/>
        <dbReference type="EC" id="1.4.1.13"/>
    </reaction>
</comment>
<sequence length="603" mass="67659">MKGLPPSEGLYDPQFEHDACGVGFICHMKGQASHQIVVDALKMLSNMNHRGGCGCEEDSGDGAGILVRMPDEFLRAKAADLGITLPPAGSYAVGQVFFPQGRGALEEAKRAFEKVIRDYGMVVLGWRDVPTNDKFVGPTPKKVMPKIMQVFVGMGETFYNRTDFERRLYLVRQRAENVIEFNERMHPDAREDFYICSLSTSRIVYKGMLTADQVGPFYTDLQDPTFVSALAMVHSRFSTNTFPAWRLAHPYRMVAHNGEINTLRGNRNWMRARTGSLKSEVFGDELSKMFPVVTETGSDSATLDNALQFLCANGRSLPHSILMMVPEAWQKNDLMDPDRKAFFEYHACLMEPWDGPASISFTNGQLIGAVLDRNGLRPSRYYVTKDDLVIMASEVGVIPVAPERVAKKGRLQPGKIFLIDMAQGRIIDDSEIKQELIDKRPWARWIEENMILLDELPEPKSVHQPDHDTLLKRQHVFGYTAEEIKLLMIPMAINGLEAIGSMGTDTPLACLSERPQLLYSYFKQLFAQVTNPPLDANFEELVTSLITYLGREGNLLEESPKAAHLIKLNQPILSNHDLEKLREVATGDLRAVTLQALFKVSEG</sequence>
<keyword evidence="10 20" id="KW-0560">Oxidoreductase</keyword>
<dbReference type="SUPFAM" id="SSF56235">
    <property type="entry name" value="N-terminal nucleophile aminohydrolases (Ntn hydrolases)"/>
    <property type="match status" value="1"/>
</dbReference>
<evidence type="ECO:0000256" key="3">
    <source>
        <dbReference type="ARBA" id="ARBA00009716"/>
    </source>
</evidence>
<feature type="non-terminal residue" evidence="20">
    <location>
        <position position="603"/>
    </location>
</feature>
<keyword evidence="5" id="KW-0028">Amino-acid biosynthesis</keyword>
<dbReference type="PANTHER" id="PTHR11938:SF133">
    <property type="entry name" value="GLUTAMATE SYNTHASE (NADH)"/>
    <property type="match status" value="1"/>
</dbReference>
<dbReference type="GO" id="GO:0046872">
    <property type="term" value="F:metal ion binding"/>
    <property type="evidence" value="ECO:0007669"/>
    <property type="project" value="UniProtKB-KW"/>
</dbReference>
<dbReference type="InterPro" id="IPR013785">
    <property type="entry name" value="Aldolase_TIM"/>
</dbReference>
<keyword evidence="11" id="KW-0408">Iron</keyword>
<comment type="cofactor">
    <cofactor evidence="1">
        <name>FMN</name>
        <dbReference type="ChEBI" id="CHEBI:58210"/>
    </cofactor>
</comment>
<feature type="domain" description="Glutamine amidotransferase type-2" evidence="19">
    <location>
        <begin position="20"/>
        <end position="422"/>
    </location>
</feature>
<dbReference type="EC" id="1.4.1.13" evidence="4"/>
<evidence type="ECO:0000256" key="8">
    <source>
        <dbReference type="ARBA" id="ARBA00022723"/>
    </source>
</evidence>
<evidence type="ECO:0000256" key="18">
    <source>
        <dbReference type="ARBA" id="ARBA00079921"/>
    </source>
</evidence>
<dbReference type="InterPro" id="IPR050711">
    <property type="entry name" value="ET-N_metabolism_enzyme"/>
</dbReference>
<evidence type="ECO:0000256" key="11">
    <source>
        <dbReference type="ARBA" id="ARBA00023004"/>
    </source>
</evidence>
<dbReference type="PROSITE" id="PS51278">
    <property type="entry name" value="GATASE_TYPE_2"/>
    <property type="match status" value="1"/>
</dbReference>
<protein>
    <recommendedName>
        <fullName evidence="17">Glutamate synthase [NADPH] large chain</fullName>
        <ecNumber evidence="4">1.4.1.13</ecNumber>
    </recommendedName>
    <alternativeName>
        <fullName evidence="18">Glutamate synthase subunit alpha</fullName>
    </alternativeName>
</protein>
<evidence type="ECO:0000256" key="15">
    <source>
        <dbReference type="ARBA" id="ARBA00037898"/>
    </source>
</evidence>
<dbReference type="Pfam" id="PF00310">
    <property type="entry name" value="GATase_2"/>
    <property type="match status" value="1"/>
</dbReference>
<keyword evidence="12" id="KW-0411">Iron-sulfur</keyword>
<dbReference type="Pfam" id="PF04898">
    <property type="entry name" value="Glu_syn_central"/>
    <property type="match status" value="1"/>
</dbReference>
<evidence type="ECO:0000256" key="6">
    <source>
        <dbReference type="ARBA" id="ARBA00022630"/>
    </source>
</evidence>
<accession>A0A6J4PQQ8</accession>
<dbReference type="AlphaFoldDB" id="A0A6J4PQQ8"/>
<evidence type="ECO:0000256" key="10">
    <source>
        <dbReference type="ARBA" id="ARBA00023002"/>
    </source>
</evidence>
<evidence type="ECO:0000256" key="2">
    <source>
        <dbReference type="ARBA" id="ARBA00001927"/>
    </source>
</evidence>
<proteinExistence type="inferred from homology"/>
<dbReference type="Gene3D" id="3.20.20.70">
    <property type="entry name" value="Aldolase class I"/>
    <property type="match status" value="1"/>
</dbReference>
<dbReference type="PANTHER" id="PTHR11938">
    <property type="entry name" value="FAD NADPH DEHYDROGENASE/OXIDOREDUCTASE"/>
    <property type="match status" value="1"/>
</dbReference>
<comment type="pathway">
    <text evidence="15">Amino-acid biosynthesis; L-glutamate biosynthesis via GLT pathway; L-glutamate from 2-oxoglutarate and L-glutamine (NADP(+) route): step 1/1.</text>
</comment>
<keyword evidence="9" id="KW-0315">Glutamine amidotransferase</keyword>
<keyword evidence="13" id="KW-0314">Glutamate biosynthesis</keyword>
<dbReference type="GO" id="GO:0004355">
    <property type="term" value="F:glutamate synthase (NADPH) activity"/>
    <property type="evidence" value="ECO:0007669"/>
    <property type="project" value="UniProtKB-EC"/>
</dbReference>
<evidence type="ECO:0000256" key="1">
    <source>
        <dbReference type="ARBA" id="ARBA00001917"/>
    </source>
</evidence>
<dbReference type="GO" id="GO:0006537">
    <property type="term" value="P:glutamate biosynthetic process"/>
    <property type="evidence" value="ECO:0007669"/>
    <property type="project" value="UniProtKB-KW"/>
</dbReference>
<keyword evidence="6" id="KW-0285">Flavoprotein</keyword>
<dbReference type="FunFam" id="3.60.20.10:FF:000001">
    <property type="entry name" value="Glutamate synthase, large subunit"/>
    <property type="match status" value="1"/>
</dbReference>
<organism evidence="20">
    <name type="scientific">uncultured Phycisphaerae bacterium</name>
    <dbReference type="NCBI Taxonomy" id="904963"/>
    <lineage>
        <taxon>Bacteria</taxon>
        <taxon>Pseudomonadati</taxon>
        <taxon>Planctomycetota</taxon>
        <taxon>Phycisphaerae</taxon>
        <taxon>environmental samples</taxon>
    </lineage>
</organism>
<dbReference type="GO" id="GO:0051538">
    <property type="term" value="F:3 iron, 4 sulfur cluster binding"/>
    <property type="evidence" value="ECO:0007669"/>
    <property type="project" value="UniProtKB-KW"/>
</dbReference>
<dbReference type="Gene3D" id="3.60.20.10">
    <property type="entry name" value="Glutamine Phosphoribosylpyrophosphate, subunit 1, domain 1"/>
    <property type="match status" value="1"/>
</dbReference>
<evidence type="ECO:0000256" key="16">
    <source>
        <dbReference type="ARBA" id="ARBA00048151"/>
    </source>
</evidence>
<gene>
    <name evidence="20" type="ORF">AVDCRST_MAG64-3016</name>
</gene>
<evidence type="ECO:0000256" key="9">
    <source>
        <dbReference type="ARBA" id="ARBA00022962"/>
    </source>
</evidence>
<evidence type="ECO:0000256" key="4">
    <source>
        <dbReference type="ARBA" id="ARBA00012079"/>
    </source>
</evidence>
<evidence type="ECO:0000256" key="14">
    <source>
        <dbReference type="ARBA" id="ARBA00023291"/>
    </source>
</evidence>
<dbReference type="GO" id="GO:0019676">
    <property type="term" value="P:ammonia assimilation cycle"/>
    <property type="evidence" value="ECO:0007669"/>
    <property type="project" value="TreeGrafter"/>
</dbReference>
<comment type="similarity">
    <text evidence="3">Belongs to the glutamate synthase family.</text>
</comment>